<comment type="cofactor">
    <cofactor evidence="1">
        <name>Mn(2+)</name>
        <dbReference type="ChEBI" id="CHEBI:29035"/>
    </cofactor>
</comment>
<accession>A0A1J4XT10</accession>
<comment type="cofactor">
    <cofactor evidence="21">
        <name>Mg(2+)</name>
        <dbReference type="ChEBI" id="CHEBI:18420"/>
    </cofactor>
    <cofactor evidence="21">
        <name>Mn(2+)</name>
        <dbReference type="ChEBI" id="CHEBI:29035"/>
    </cofactor>
    <text evidence="21">Binds 2 magnesium or manganese ions per subunit.</text>
</comment>
<feature type="binding site" evidence="20">
    <location>
        <begin position="215"/>
        <end position="216"/>
    </location>
    <ligand>
        <name>ATP</name>
        <dbReference type="ChEBI" id="CHEBI:30616"/>
    </ligand>
</feature>
<dbReference type="SUPFAM" id="SSF52440">
    <property type="entry name" value="PreATP-grasp domain"/>
    <property type="match status" value="1"/>
</dbReference>
<keyword evidence="11 22" id="KW-0067">ATP-binding</keyword>
<dbReference type="GO" id="GO:0005524">
    <property type="term" value="F:ATP binding"/>
    <property type="evidence" value="ECO:0007669"/>
    <property type="project" value="UniProtKB-UniRule"/>
</dbReference>
<keyword evidence="14 19" id="KW-0573">Peptidoglycan synthesis</keyword>
<evidence type="ECO:0000256" key="18">
    <source>
        <dbReference type="ARBA" id="ARBA00060592"/>
    </source>
</evidence>
<evidence type="ECO:0000256" key="7">
    <source>
        <dbReference type="ARBA" id="ARBA00022490"/>
    </source>
</evidence>
<evidence type="ECO:0000256" key="15">
    <source>
        <dbReference type="ARBA" id="ARBA00023211"/>
    </source>
</evidence>
<dbReference type="PANTHER" id="PTHR23132:SF25">
    <property type="entry name" value="D-ALANINE--D-ALANINE LIGASE A"/>
    <property type="match status" value="1"/>
</dbReference>
<dbReference type="PROSITE" id="PS00844">
    <property type="entry name" value="DALA_DALA_LIGASE_2"/>
    <property type="match status" value="1"/>
</dbReference>
<comment type="catalytic activity">
    <reaction evidence="17 19">
        <text>2 D-alanine + ATP = D-alanyl-D-alanine + ADP + phosphate + H(+)</text>
        <dbReference type="Rhea" id="RHEA:11224"/>
        <dbReference type="ChEBI" id="CHEBI:15378"/>
        <dbReference type="ChEBI" id="CHEBI:30616"/>
        <dbReference type="ChEBI" id="CHEBI:43474"/>
        <dbReference type="ChEBI" id="CHEBI:57416"/>
        <dbReference type="ChEBI" id="CHEBI:57822"/>
        <dbReference type="ChEBI" id="CHEBI:456216"/>
        <dbReference type="EC" id="6.3.2.4"/>
    </reaction>
</comment>
<dbReference type="GO" id="GO:0008716">
    <property type="term" value="F:D-alanine-D-alanine ligase activity"/>
    <property type="evidence" value="ECO:0007669"/>
    <property type="project" value="UniProtKB-UniRule"/>
</dbReference>
<dbReference type="EMBL" id="MNWX01000034">
    <property type="protein sequence ID" value="OIO64908.1"/>
    <property type="molecule type" value="Genomic_DNA"/>
</dbReference>
<dbReference type="PANTHER" id="PTHR23132">
    <property type="entry name" value="D-ALANINE--D-ALANINE LIGASE"/>
    <property type="match status" value="1"/>
</dbReference>
<evidence type="ECO:0000256" key="20">
    <source>
        <dbReference type="PIRSR" id="PIRSR039102-2"/>
    </source>
</evidence>
<dbReference type="GO" id="GO:0009252">
    <property type="term" value="P:peptidoglycan biosynthetic process"/>
    <property type="evidence" value="ECO:0007669"/>
    <property type="project" value="UniProtKB-UniRule"/>
</dbReference>
<dbReference type="PROSITE" id="PS00843">
    <property type="entry name" value="DALA_DALA_LIGASE_1"/>
    <property type="match status" value="1"/>
</dbReference>
<feature type="binding site" evidence="21">
    <location>
        <position position="349"/>
    </location>
    <ligand>
        <name>Mg(2+)</name>
        <dbReference type="ChEBI" id="CHEBI:18420"/>
        <label>2</label>
    </ligand>
</feature>
<dbReference type="InterPro" id="IPR016185">
    <property type="entry name" value="PreATP-grasp_dom_sf"/>
</dbReference>
<dbReference type="PROSITE" id="PS50975">
    <property type="entry name" value="ATP_GRASP"/>
    <property type="match status" value="1"/>
</dbReference>
<dbReference type="InterPro" id="IPR013815">
    <property type="entry name" value="ATP_grasp_subdomain_1"/>
</dbReference>
<evidence type="ECO:0000256" key="4">
    <source>
        <dbReference type="ARBA" id="ARBA00004752"/>
    </source>
</evidence>
<evidence type="ECO:0000256" key="12">
    <source>
        <dbReference type="ARBA" id="ARBA00022842"/>
    </source>
</evidence>
<feature type="domain" description="ATP-grasp" evidence="23">
    <location>
        <begin position="166"/>
        <end position="376"/>
    </location>
</feature>
<comment type="pathway">
    <text evidence="18">Glycan biosynthesis.</text>
</comment>
<dbReference type="InterPro" id="IPR011761">
    <property type="entry name" value="ATP-grasp"/>
</dbReference>
<dbReference type="GO" id="GO:0005829">
    <property type="term" value="C:cytosol"/>
    <property type="evidence" value="ECO:0007669"/>
    <property type="project" value="TreeGrafter"/>
</dbReference>
<organism evidence="24 25">
    <name type="scientific">Candidatus Wolfebacteria bacterium CG1_02_39_135</name>
    <dbReference type="NCBI Taxonomy" id="1805425"/>
    <lineage>
        <taxon>Bacteria</taxon>
        <taxon>Candidatus Wolfeibacteriota</taxon>
    </lineage>
</organism>
<protein>
    <recommendedName>
        <fullName evidence="6 19">D-alanine--D-alanine ligase</fullName>
        <ecNumber evidence="6 19">6.3.2.4</ecNumber>
    </recommendedName>
    <alternativeName>
        <fullName evidence="19">D-Ala-D-Ala ligase</fullName>
    </alternativeName>
    <alternativeName>
        <fullName evidence="19">D-alanylalanine synthetase</fullName>
    </alternativeName>
</protein>
<evidence type="ECO:0000256" key="1">
    <source>
        <dbReference type="ARBA" id="ARBA00001936"/>
    </source>
</evidence>
<evidence type="ECO:0000256" key="14">
    <source>
        <dbReference type="ARBA" id="ARBA00022984"/>
    </source>
</evidence>
<evidence type="ECO:0000259" key="23">
    <source>
        <dbReference type="PROSITE" id="PS50975"/>
    </source>
</evidence>
<evidence type="ECO:0000256" key="5">
    <source>
        <dbReference type="ARBA" id="ARBA00010871"/>
    </source>
</evidence>
<feature type="binding site" evidence="20">
    <location>
        <position position="162"/>
    </location>
    <ligand>
        <name>ATP</name>
        <dbReference type="ChEBI" id="CHEBI:30616"/>
    </ligand>
</feature>
<dbReference type="SUPFAM" id="SSF56059">
    <property type="entry name" value="Glutathione synthetase ATP-binding domain-like"/>
    <property type="match status" value="1"/>
</dbReference>
<evidence type="ECO:0000256" key="17">
    <source>
        <dbReference type="ARBA" id="ARBA00047614"/>
    </source>
</evidence>
<keyword evidence="8 19" id="KW-0436">Ligase</keyword>
<dbReference type="GO" id="GO:0071555">
    <property type="term" value="P:cell wall organization"/>
    <property type="evidence" value="ECO:0007669"/>
    <property type="project" value="UniProtKB-KW"/>
</dbReference>
<evidence type="ECO:0000313" key="25">
    <source>
        <dbReference type="Proteomes" id="UP000182693"/>
    </source>
</evidence>
<dbReference type="GO" id="GO:0046872">
    <property type="term" value="F:metal ion binding"/>
    <property type="evidence" value="ECO:0007669"/>
    <property type="project" value="UniProtKB-KW"/>
</dbReference>
<feature type="binding site" evidence="20">
    <location>
        <begin position="207"/>
        <end position="209"/>
    </location>
    <ligand>
        <name>ATP</name>
        <dbReference type="ChEBI" id="CHEBI:30616"/>
    </ligand>
</feature>
<dbReference type="AlphaFoldDB" id="A0A1J4XT10"/>
<feature type="binding site" evidence="21">
    <location>
        <position position="347"/>
    </location>
    <ligand>
        <name>Mg(2+)</name>
        <dbReference type="ChEBI" id="CHEBI:18420"/>
        <label>1</label>
    </ligand>
</feature>
<keyword evidence="12 21" id="KW-0460">Magnesium</keyword>
<dbReference type="Gene3D" id="3.30.1490.20">
    <property type="entry name" value="ATP-grasp fold, A domain"/>
    <property type="match status" value="1"/>
</dbReference>
<comment type="similarity">
    <text evidence="5 19">Belongs to the D-alanine--D-alanine ligase family.</text>
</comment>
<evidence type="ECO:0000256" key="6">
    <source>
        <dbReference type="ARBA" id="ARBA00012216"/>
    </source>
</evidence>
<evidence type="ECO:0000256" key="13">
    <source>
        <dbReference type="ARBA" id="ARBA00022960"/>
    </source>
</evidence>
<comment type="pathway">
    <text evidence="4 19">Cell wall biogenesis; peptidoglycan biosynthesis.</text>
</comment>
<name>A0A1J4XT10_9BACT</name>
<dbReference type="UniPathway" id="UPA00219"/>
<dbReference type="STRING" id="1805425.AUJ30_01850"/>
<dbReference type="InterPro" id="IPR011127">
    <property type="entry name" value="Dala_Dala_lig_N"/>
</dbReference>
<dbReference type="InterPro" id="IPR000291">
    <property type="entry name" value="D-Ala_lig_Van_CS"/>
</dbReference>
<keyword evidence="9 21" id="KW-0479">Metal-binding</keyword>
<keyword evidence="15 21" id="KW-0464">Manganese</keyword>
<feature type="binding site" evidence="21">
    <location>
        <position position="333"/>
    </location>
    <ligand>
        <name>Mg(2+)</name>
        <dbReference type="ChEBI" id="CHEBI:18420"/>
        <label>1</label>
    </ligand>
</feature>
<dbReference type="Pfam" id="PF01820">
    <property type="entry name" value="Dala_Dala_lig_N"/>
    <property type="match status" value="1"/>
</dbReference>
<evidence type="ECO:0000256" key="10">
    <source>
        <dbReference type="ARBA" id="ARBA00022741"/>
    </source>
</evidence>
<keyword evidence="13 19" id="KW-0133">Cell shape</keyword>
<dbReference type="NCBIfam" id="TIGR01205">
    <property type="entry name" value="D_ala_D_alaTIGR"/>
    <property type="match status" value="1"/>
</dbReference>
<reference evidence="24 25" key="1">
    <citation type="journal article" date="2016" name="Environ. Microbiol.">
        <title>Genomic resolution of a cold subsurface aquifer community provides metabolic insights for novel microbes adapted to high CO concentrations.</title>
        <authorList>
            <person name="Probst A.J."/>
            <person name="Castelle C.J."/>
            <person name="Singh A."/>
            <person name="Brown C.T."/>
            <person name="Anantharaman K."/>
            <person name="Sharon I."/>
            <person name="Hug L.A."/>
            <person name="Burstein D."/>
            <person name="Emerson J.B."/>
            <person name="Thomas B.C."/>
            <person name="Banfield J.F."/>
        </authorList>
    </citation>
    <scope>NUCLEOTIDE SEQUENCE [LARGE SCALE GENOMIC DNA]</scope>
    <source>
        <strain evidence="24">CG1_02_39_135</strain>
    </source>
</reference>
<feature type="binding site" evidence="20">
    <location>
        <begin position="245"/>
        <end position="253"/>
    </location>
    <ligand>
        <name>ATP</name>
        <dbReference type="ChEBI" id="CHEBI:30616"/>
    </ligand>
</feature>
<evidence type="ECO:0000256" key="2">
    <source>
        <dbReference type="ARBA" id="ARBA00003921"/>
    </source>
</evidence>
<evidence type="ECO:0000256" key="11">
    <source>
        <dbReference type="ARBA" id="ARBA00022840"/>
    </source>
</evidence>
<dbReference type="Gene3D" id="3.30.470.20">
    <property type="entry name" value="ATP-grasp fold, B domain"/>
    <property type="match status" value="1"/>
</dbReference>
<dbReference type="Proteomes" id="UP000182693">
    <property type="component" value="Unassembled WGS sequence"/>
</dbReference>
<proteinExistence type="inferred from homology"/>
<dbReference type="PIRSF" id="PIRSF039102">
    <property type="entry name" value="Ddl/VanB"/>
    <property type="match status" value="1"/>
</dbReference>
<dbReference type="NCBIfam" id="NF002528">
    <property type="entry name" value="PRK01966.1-4"/>
    <property type="match status" value="1"/>
</dbReference>
<dbReference type="HAMAP" id="MF_00047">
    <property type="entry name" value="Dala_Dala_lig"/>
    <property type="match status" value="1"/>
</dbReference>
<dbReference type="Pfam" id="PF07478">
    <property type="entry name" value="Dala_Dala_lig_C"/>
    <property type="match status" value="1"/>
</dbReference>
<keyword evidence="10 20" id="KW-0547">Nucleotide-binding</keyword>
<dbReference type="GO" id="GO:0008360">
    <property type="term" value="P:regulation of cell shape"/>
    <property type="evidence" value="ECO:0007669"/>
    <property type="project" value="UniProtKB-KW"/>
</dbReference>
<feature type="binding site" evidence="21">
    <location>
        <position position="347"/>
    </location>
    <ligand>
        <name>Mg(2+)</name>
        <dbReference type="ChEBI" id="CHEBI:18420"/>
        <label>2</label>
    </ligand>
</feature>
<evidence type="ECO:0000256" key="3">
    <source>
        <dbReference type="ARBA" id="ARBA00004496"/>
    </source>
</evidence>
<gene>
    <name evidence="19" type="primary">ddl</name>
    <name evidence="24" type="ORF">AUJ30_01850</name>
</gene>
<evidence type="ECO:0000256" key="9">
    <source>
        <dbReference type="ARBA" id="ARBA00022723"/>
    </source>
</evidence>
<comment type="function">
    <text evidence="2 19">Cell wall formation.</text>
</comment>
<dbReference type="InterPro" id="IPR005905">
    <property type="entry name" value="D_ala_D_ala"/>
</dbReference>
<comment type="caution">
    <text evidence="24">The sequence shown here is derived from an EMBL/GenBank/DDBJ whole genome shotgun (WGS) entry which is preliminary data.</text>
</comment>
<keyword evidence="7 19" id="KW-0963">Cytoplasm</keyword>
<evidence type="ECO:0000256" key="19">
    <source>
        <dbReference type="HAMAP-Rule" id="MF_00047"/>
    </source>
</evidence>
<keyword evidence="16 19" id="KW-0961">Cell wall biogenesis/degradation</keyword>
<dbReference type="EC" id="6.3.2.4" evidence="6 19"/>
<sequence>MIYQPTITDPSAGRAGKLNIGVFFGSRSPEHDISIITSQMVIEALSKIDKYKVIPVYIDKEGKWLISEKLASIEFFRKSDFEKNLEKIDDFLLDIDGSKGFLKFYPKKKGIFSGAEPIIIDVAFPALHGSYGEDGTIQGLFEMLSVPYVGCGVLASALAMDKIISREILEKRGFLIVQNIWFGKDEFNKDKEKILREIEQKIPYPLFVKPNRLGSSIGVSKVNNRKELEFAIEVVFQFDEKVIVEETVQNLMEVNCAVIGNDELIVSLPEQPLYKQTFQTFEEKYLTKGGTIKKGTKRNIIPAPLPKEKLEEIQDLSKKAYRVLGCSGISRVDFLVNMNLMKIYVNELNTLPGTLHFHLWEASGISKQELVDKLIIYALERFNKNKNLIYAFGSDLLKQS</sequence>
<evidence type="ECO:0000256" key="22">
    <source>
        <dbReference type="PROSITE-ProRule" id="PRU00409"/>
    </source>
</evidence>
<feature type="binding site" evidence="20">
    <location>
        <begin position="346"/>
        <end position="347"/>
    </location>
    <ligand>
        <name>ATP</name>
        <dbReference type="ChEBI" id="CHEBI:30616"/>
    </ligand>
</feature>
<dbReference type="Gene3D" id="3.40.50.20">
    <property type="match status" value="1"/>
</dbReference>
<evidence type="ECO:0000256" key="21">
    <source>
        <dbReference type="PIRSR" id="PIRSR039102-3"/>
    </source>
</evidence>
<evidence type="ECO:0000313" key="24">
    <source>
        <dbReference type="EMBL" id="OIO64908.1"/>
    </source>
</evidence>
<comment type="subcellular location">
    <subcellularLocation>
        <location evidence="3 19">Cytoplasm</location>
    </subcellularLocation>
</comment>
<evidence type="ECO:0000256" key="16">
    <source>
        <dbReference type="ARBA" id="ARBA00023316"/>
    </source>
</evidence>
<dbReference type="InterPro" id="IPR011095">
    <property type="entry name" value="Dala_Dala_lig_C"/>
</dbReference>
<evidence type="ECO:0000256" key="8">
    <source>
        <dbReference type="ARBA" id="ARBA00022598"/>
    </source>
</evidence>
<dbReference type="FunFam" id="3.30.1490.20:FF:000007">
    <property type="entry name" value="D-alanine--D-alanine ligase"/>
    <property type="match status" value="1"/>
</dbReference>